<feature type="domain" description="FAD-binding" evidence="5">
    <location>
        <begin position="308"/>
        <end position="374"/>
    </location>
</feature>
<dbReference type="GO" id="GO:0071949">
    <property type="term" value="F:FAD binding"/>
    <property type="evidence" value="ECO:0007669"/>
    <property type="project" value="InterPro"/>
</dbReference>
<evidence type="ECO:0000259" key="5">
    <source>
        <dbReference type="Pfam" id="PF01494"/>
    </source>
</evidence>
<protein>
    <submittedName>
        <fullName evidence="6">2-polyprenyl-6-methoxyphenol hydroxylase-like FAD-dependent oxidoreductase</fullName>
    </submittedName>
</protein>
<evidence type="ECO:0000256" key="4">
    <source>
        <dbReference type="ARBA" id="ARBA00023033"/>
    </source>
</evidence>
<comment type="caution">
    <text evidence="6">The sequence shown here is derived from an EMBL/GenBank/DDBJ whole genome shotgun (WGS) entry which is preliminary data.</text>
</comment>
<evidence type="ECO:0000256" key="2">
    <source>
        <dbReference type="ARBA" id="ARBA00022827"/>
    </source>
</evidence>
<keyword evidence="2" id="KW-0274">FAD</keyword>
<dbReference type="PANTHER" id="PTHR47178">
    <property type="entry name" value="MONOOXYGENASE, FAD-BINDING"/>
    <property type="match status" value="1"/>
</dbReference>
<dbReference type="SUPFAM" id="SSF51905">
    <property type="entry name" value="FAD/NAD(P)-binding domain"/>
    <property type="match status" value="1"/>
</dbReference>
<gene>
    <name evidence="6" type="ORF">A8926_6084</name>
</gene>
<keyword evidence="7" id="KW-1185">Reference proteome</keyword>
<dbReference type="PRINTS" id="PR00420">
    <property type="entry name" value="RNGMNOXGNASE"/>
</dbReference>
<keyword evidence="4" id="KW-0503">Monooxygenase</keyword>
<name>A0A2N3Y547_SACSN</name>
<accession>A0A2N3Y547</accession>
<dbReference type="STRING" id="994479.GCA_000194155_03845"/>
<proteinExistence type="predicted"/>
<evidence type="ECO:0000256" key="3">
    <source>
        <dbReference type="ARBA" id="ARBA00023002"/>
    </source>
</evidence>
<dbReference type="OrthoDB" id="3322136at2"/>
<dbReference type="GO" id="GO:0004497">
    <property type="term" value="F:monooxygenase activity"/>
    <property type="evidence" value="ECO:0007669"/>
    <property type="project" value="UniProtKB-KW"/>
</dbReference>
<organism evidence="6 7">
    <name type="scientific">Saccharopolyspora spinosa</name>
    <dbReference type="NCBI Taxonomy" id="60894"/>
    <lineage>
        <taxon>Bacteria</taxon>
        <taxon>Bacillati</taxon>
        <taxon>Actinomycetota</taxon>
        <taxon>Actinomycetes</taxon>
        <taxon>Pseudonocardiales</taxon>
        <taxon>Pseudonocardiaceae</taxon>
        <taxon>Saccharopolyspora</taxon>
    </lineage>
</organism>
<keyword evidence="1" id="KW-0285">Flavoprotein</keyword>
<dbReference type="Proteomes" id="UP000233786">
    <property type="component" value="Unassembled WGS sequence"/>
</dbReference>
<dbReference type="PANTHER" id="PTHR47178:SF6">
    <property type="entry name" value="FAD-BINDING DOMAIN-CONTAINING PROTEIN"/>
    <property type="match status" value="1"/>
</dbReference>
<evidence type="ECO:0000256" key="1">
    <source>
        <dbReference type="ARBA" id="ARBA00022630"/>
    </source>
</evidence>
<reference evidence="6" key="1">
    <citation type="submission" date="2017-12" db="EMBL/GenBank/DDBJ databases">
        <title>Sequencing the genomes of 1000 Actinobacteria strains.</title>
        <authorList>
            <person name="Klenk H.-P."/>
        </authorList>
    </citation>
    <scope>NUCLEOTIDE SEQUENCE [LARGE SCALE GENOMIC DNA]</scope>
    <source>
        <strain evidence="6">DSM 44228</strain>
    </source>
</reference>
<evidence type="ECO:0000313" key="6">
    <source>
        <dbReference type="EMBL" id="PKW18030.1"/>
    </source>
</evidence>
<sequence>MRVVIAGAGIGGLCLAQGLTRAGITCAVYERSPAISWSGYLLHMNADGGLGLRTCLPDNLYELYVQTSRVTPRRDVLVLQDHRGNEVATKPHIGPPNDPIVPHTTVHRRALCQIMLHGIENVVHFGRPVRGYQQSAAGVAVELADGEEVTADVLIGADGINSVVRRQLLPDAEVDVLVEHVLLSKAPLTPTLRHTLPDAFDDSFVITMDPFGSLMAAGVFEARRNSLAAARELAPGLWLEQVDDYVSVSLEPAVESIGLSRTDFFSGSKPSLHDVMRRAVAHWHPGLQYLVANVLPSSIVPKTNRVVRPVAAWRPSNVTVLGDAIHAMPPMLGDGANSALRDAGSLATALIDAAAGRVGLIEAIERYEDEMRTRTYPLLQSTSI</sequence>
<dbReference type="Pfam" id="PF01494">
    <property type="entry name" value="FAD_binding_3"/>
    <property type="match status" value="1"/>
</dbReference>
<dbReference type="InterPro" id="IPR002938">
    <property type="entry name" value="FAD-bd"/>
</dbReference>
<evidence type="ECO:0000313" key="7">
    <source>
        <dbReference type="Proteomes" id="UP000233786"/>
    </source>
</evidence>
<dbReference type="RefSeq" id="WP_010307552.1">
    <property type="nucleotide sequence ID" value="NZ_CP061007.1"/>
</dbReference>
<keyword evidence="3" id="KW-0560">Oxidoreductase</keyword>
<dbReference type="EMBL" id="PJNB01000001">
    <property type="protein sequence ID" value="PKW18030.1"/>
    <property type="molecule type" value="Genomic_DNA"/>
</dbReference>
<dbReference type="Gene3D" id="3.50.50.60">
    <property type="entry name" value="FAD/NAD(P)-binding domain"/>
    <property type="match status" value="1"/>
</dbReference>
<dbReference type="InterPro" id="IPR036188">
    <property type="entry name" value="FAD/NAD-bd_sf"/>
</dbReference>
<dbReference type="AlphaFoldDB" id="A0A2N3Y547"/>